<proteinExistence type="inferred from homology"/>
<evidence type="ECO:0000313" key="3">
    <source>
        <dbReference type="EMBL" id="KAG7444331.1"/>
    </source>
</evidence>
<dbReference type="AlphaFoldDB" id="A0A9P7VNA4"/>
<evidence type="ECO:0000256" key="1">
    <source>
        <dbReference type="RuleBase" id="RU363098"/>
    </source>
</evidence>
<dbReference type="EMBL" id="MU250540">
    <property type="protein sequence ID" value="KAG7444331.1"/>
    <property type="molecule type" value="Genomic_DNA"/>
</dbReference>
<comment type="caution">
    <text evidence="3">The sequence shown here is derived from an EMBL/GenBank/DDBJ whole genome shotgun (WGS) entry which is preliminary data.</text>
</comment>
<feature type="domain" description="RDRP core" evidence="2">
    <location>
        <begin position="12"/>
        <end position="377"/>
    </location>
</feature>
<dbReference type="InterPro" id="IPR007855">
    <property type="entry name" value="RDRP"/>
</dbReference>
<dbReference type="GO" id="GO:0030422">
    <property type="term" value="P:siRNA processing"/>
    <property type="evidence" value="ECO:0007669"/>
    <property type="project" value="TreeGrafter"/>
</dbReference>
<reference evidence="3" key="1">
    <citation type="submission" date="2020-11" db="EMBL/GenBank/DDBJ databases">
        <title>Adaptations for nitrogen fixation in a non-lichenized fungal sporocarp promotes dispersal by wood-feeding termites.</title>
        <authorList>
            <consortium name="DOE Joint Genome Institute"/>
            <person name="Koch R.A."/>
            <person name="Yoon G."/>
            <person name="Arayal U."/>
            <person name="Lail K."/>
            <person name="Amirebrahimi M."/>
            <person name="Labutti K."/>
            <person name="Lipzen A."/>
            <person name="Riley R."/>
            <person name="Barry K."/>
            <person name="Henrissat B."/>
            <person name="Grigoriev I.V."/>
            <person name="Herr J.R."/>
            <person name="Aime M.C."/>
        </authorList>
    </citation>
    <scope>NUCLEOTIDE SEQUENCE</scope>
    <source>
        <strain evidence="3">MCA 3950</strain>
    </source>
</reference>
<dbReference type="PANTHER" id="PTHR23079:SF55">
    <property type="entry name" value="RNA-DIRECTED RNA POLYMERASE"/>
    <property type="match status" value="1"/>
</dbReference>
<protein>
    <recommendedName>
        <fullName evidence="1">RNA-dependent RNA polymerase</fullName>
        <ecNumber evidence="1">2.7.7.48</ecNumber>
    </recommendedName>
</protein>
<comment type="similarity">
    <text evidence="1">Belongs to the RdRP family.</text>
</comment>
<dbReference type="RefSeq" id="XP_043037831.1">
    <property type="nucleotide sequence ID" value="XM_043183407.1"/>
</dbReference>
<organism evidence="3 4">
    <name type="scientific">Guyanagaster necrorhizus</name>
    <dbReference type="NCBI Taxonomy" id="856835"/>
    <lineage>
        <taxon>Eukaryota</taxon>
        <taxon>Fungi</taxon>
        <taxon>Dikarya</taxon>
        <taxon>Basidiomycota</taxon>
        <taxon>Agaricomycotina</taxon>
        <taxon>Agaricomycetes</taxon>
        <taxon>Agaricomycetidae</taxon>
        <taxon>Agaricales</taxon>
        <taxon>Marasmiineae</taxon>
        <taxon>Physalacriaceae</taxon>
        <taxon>Guyanagaster</taxon>
    </lineage>
</organism>
<evidence type="ECO:0000313" key="4">
    <source>
        <dbReference type="Proteomes" id="UP000812287"/>
    </source>
</evidence>
<evidence type="ECO:0000259" key="2">
    <source>
        <dbReference type="Pfam" id="PF05183"/>
    </source>
</evidence>
<dbReference type="Proteomes" id="UP000812287">
    <property type="component" value="Unassembled WGS sequence"/>
</dbReference>
<dbReference type="EC" id="2.7.7.48" evidence="1"/>
<sequence>MIIVKNKILRHAELVPSALQFRLGSAKGVLVLDPNLTGKTLTLRPSQVKFDSENVRSLDIITTSTKPIYCYINRPLIALLEHHEVPNESYLEFLFRNLSRILDVELSEHSILDSCVRYDLLTTAIAYASAYILRGIKHHARIRIPGSYTLIGVSDEWGCLKEGETYATIFDPRTNERVAVEGRVLITRSPQIHPGEVQFATAVRRPELKHLTNVVVFSCRGDRSLPSCLGGGDLDGDIYNIILVKSLHPPKAFTAETGAYKSLAPDIRQKPCGKAEVADLVNFVRPLFRSIGYICTLHLRISDLKGLDCDECLLLVEKASHAVDYPKVGTPVSLASLPSPTDRHRRPDYLFGEGVSPNEGRGYYTSRKIFGILYRSVPVDEYHPCKDETGIIDHKLLDDLLRLHLYMADDLNVDPDEELLEEMRHVLDEYCQQLLSIAKAYTVSKGSAARLSESELVCGCIIEWYIDHGKRMETTKSMNL</sequence>
<dbReference type="Pfam" id="PF05183">
    <property type="entry name" value="RdRP"/>
    <property type="match status" value="1"/>
</dbReference>
<accession>A0A9P7VNA4</accession>
<dbReference type="OrthoDB" id="2985721at2759"/>
<keyword evidence="1" id="KW-0696">RNA-directed RNA polymerase</keyword>
<gene>
    <name evidence="3" type="ORF">BT62DRAFT_900202</name>
</gene>
<keyword evidence="1" id="KW-0548">Nucleotidyltransferase</keyword>
<keyword evidence="1" id="KW-0808">Transferase</keyword>
<keyword evidence="4" id="KW-1185">Reference proteome</keyword>
<dbReference type="GO" id="GO:0003723">
    <property type="term" value="F:RNA binding"/>
    <property type="evidence" value="ECO:0007669"/>
    <property type="project" value="UniProtKB-KW"/>
</dbReference>
<dbReference type="GO" id="GO:0031380">
    <property type="term" value="C:nuclear RNA-directed RNA polymerase complex"/>
    <property type="evidence" value="ECO:0007669"/>
    <property type="project" value="TreeGrafter"/>
</dbReference>
<dbReference type="InterPro" id="IPR057596">
    <property type="entry name" value="RDRP_core"/>
</dbReference>
<name>A0A9P7VNA4_9AGAR</name>
<keyword evidence="1" id="KW-0694">RNA-binding</keyword>
<dbReference type="GO" id="GO:0003968">
    <property type="term" value="F:RNA-directed RNA polymerase activity"/>
    <property type="evidence" value="ECO:0007669"/>
    <property type="project" value="UniProtKB-KW"/>
</dbReference>
<dbReference type="PANTHER" id="PTHR23079">
    <property type="entry name" value="RNA-DEPENDENT RNA POLYMERASE"/>
    <property type="match status" value="1"/>
</dbReference>
<dbReference type="GeneID" id="66105704"/>
<comment type="catalytic activity">
    <reaction evidence="1">
        <text>RNA(n) + a ribonucleoside 5'-triphosphate = RNA(n+1) + diphosphate</text>
        <dbReference type="Rhea" id="RHEA:21248"/>
        <dbReference type="Rhea" id="RHEA-COMP:14527"/>
        <dbReference type="Rhea" id="RHEA-COMP:17342"/>
        <dbReference type="ChEBI" id="CHEBI:33019"/>
        <dbReference type="ChEBI" id="CHEBI:61557"/>
        <dbReference type="ChEBI" id="CHEBI:140395"/>
        <dbReference type="EC" id="2.7.7.48"/>
    </reaction>
</comment>